<gene>
    <name evidence="1" type="ORF">PW220_00385</name>
</gene>
<dbReference type="SUPFAM" id="SSF88946">
    <property type="entry name" value="Sigma2 domain of RNA polymerase sigma factors"/>
    <property type="match status" value="1"/>
</dbReference>
<evidence type="ECO:0000313" key="2">
    <source>
        <dbReference type="Proteomes" id="UP001301526"/>
    </source>
</evidence>
<proteinExistence type="predicted"/>
<reference evidence="1 2" key="1">
    <citation type="submission" date="2023-02" db="EMBL/GenBank/DDBJ databases">
        <title>Streptococcus sp. Genome Sequencing and Assembly.</title>
        <authorList>
            <person name="Shore S.M."/>
            <person name="Nicholson T.L."/>
        </authorList>
    </citation>
    <scope>NUCLEOTIDE SEQUENCE [LARGE SCALE GENOMIC DNA]</scope>
    <source>
        <strain evidence="1 2">29892</strain>
    </source>
</reference>
<organism evidence="1 2">
    <name type="scientific">Streptococcus iners subsp. hyiners</name>
    <dbReference type="NCBI Taxonomy" id="3028083"/>
    <lineage>
        <taxon>Bacteria</taxon>
        <taxon>Bacillati</taxon>
        <taxon>Bacillota</taxon>
        <taxon>Bacilli</taxon>
        <taxon>Lactobacillales</taxon>
        <taxon>Streptococcaceae</taxon>
        <taxon>Streptococcus</taxon>
        <taxon>Streptococcus iners</taxon>
    </lineage>
</organism>
<dbReference type="AlphaFoldDB" id="A0AA96VG64"/>
<evidence type="ECO:0000313" key="1">
    <source>
        <dbReference type="EMBL" id="WNY49150.1"/>
    </source>
</evidence>
<sequence length="157" mass="19244">MMEFEKMYDSVKGIVNKARKEFYIKLWDRDDWEQEGMITLFELLEDQPWLIGERAQLYCYFKVKFRNRIKDYVRRQESKKRKFDRMPHEDIHELSQVIQSPGLVNDELLLLRGALRDYRKNLSMDQLENYEKLISGQSFNGRKNMLRDLQEHLKDFR</sequence>
<keyword evidence="2" id="KW-1185">Reference proteome</keyword>
<dbReference type="InterPro" id="IPR013325">
    <property type="entry name" value="RNA_pol_sigma_r2"/>
</dbReference>
<accession>A0AA96VG64</accession>
<name>A0AA96VG64_9STRE</name>
<dbReference type="EMBL" id="CP118734">
    <property type="protein sequence ID" value="WNY49150.1"/>
    <property type="molecule type" value="Genomic_DNA"/>
</dbReference>
<protein>
    <submittedName>
        <fullName evidence="1">Sigma-70 family RNA polymerase sigma factor</fullName>
    </submittedName>
</protein>
<dbReference type="GO" id="GO:0003700">
    <property type="term" value="F:DNA-binding transcription factor activity"/>
    <property type="evidence" value="ECO:0007669"/>
    <property type="project" value="InterPro"/>
</dbReference>
<dbReference type="RefSeq" id="WP_238139119.1">
    <property type="nucleotide sequence ID" value="NZ_CP118734.1"/>
</dbReference>
<dbReference type="GO" id="GO:0006352">
    <property type="term" value="P:DNA-templated transcription initiation"/>
    <property type="evidence" value="ECO:0007669"/>
    <property type="project" value="InterPro"/>
</dbReference>
<dbReference type="Proteomes" id="UP001301526">
    <property type="component" value="Chromosome"/>
</dbReference>